<protein>
    <submittedName>
        <fullName evidence="1">Uncharacterized protein</fullName>
    </submittedName>
</protein>
<comment type="caution">
    <text evidence="1">The sequence shown here is derived from an EMBL/GenBank/DDBJ whole genome shotgun (WGS) entry which is preliminary data.</text>
</comment>
<dbReference type="Proteomes" id="UP000597444">
    <property type="component" value="Unassembled WGS sequence"/>
</dbReference>
<dbReference type="EMBL" id="BNJK01000003">
    <property type="protein sequence ID" value="GHP00599.1"/>
    <property type="molecule type" value="Genomic_DNA"/>
</dbReference>
<gene>
    <name evidence="1" type="ORF">KSF_106460</name>
</gene>
<accession>A0A8J3N9B9</accession>
<keyword evidence="2" id="KW-1185">Reference proteome</keyword>
<reference evidence="1" key="1">
    <citation type="submission" date="2020-10" db="EMBL/GenBank/DDBJ databases">
        <title>Taxonomic study of unclassified bacteria belonging to the class Ktedonobacteria.</title>
        <authorList>
            <person name="Yabe S."/>
            <person name="Wang C.M."/>
            <person name="Zheng Y."/>
            <person name="Sakai Y."/>
            <person name="Cavaletti L."/>
            <person name="Monciardini P."/>
            <person name="Donadio S."/>
        </authorList>
    </citation>
    <scope>NUCLEOTIDE SEQUENCE</scope>
    <source>
        <strain evidence="1">ID150040</strain>
    </source>
</reference>
<organism evidence="1 2">
    <name type="scientific">Reticulibacter mediterranei</name>
    <dbReference type="NCBI Taxonomy" id="2778369"/>
    <lineage>
        <taxon>Bacteria</taxon>
        <taxon>Bacillati</taxon>
        <taxon>Chloroflexota</taxon>
        <taxon>Ktedonobacteria</taxon>
        <taxon>Ktedonobacterales</taxon>
        <taxon>Reticulibacteraceae</taxon>
        <taxon>Reticulibacter</taxon>
    </lineage>
</organism>
<evidence type="ECO:0000313" key="2">
    <source>
        <dbReference type="Proteomes" id="UP000597444"/>
    </source>
</evidence>
<sequence>MNEESKKRFEAHEQHFTPDQPVEFLFRRASQAFWIDATIVSPDPLEIRYANPP</sequence>
<name>A0A8J3N9B9_9CHLR</name>
<evidence type="ECO:0000313" key="1">
    <source>
        <dbReference type="EMBL" id="GHP00599.1"/>
    </source>
</evidence>
<dbReference type="AlphaFoldDB" id="A0A8J3N9B9"/>
<proteinExistence type="predicted"/>
<dbReference type="RefSeq" id="WP_220211191.1">
    <property type="nucleotide sequence ID" value="NZ_BNJK01000003.1"/>
</dbReference>